<dbReference type="EMBL" id="OL415005">
    <property type="protein sequence ID" value="UVG41604.1"/>
    <property type="molecule type" value="Genomic_DNA"/>
</dbReference>
<organism evidence="1">
    <name type="scientific">Navicula arenaria</name>
    <dbReference type="NCBI Taxonomy" id="355634"/>
    <lineage>
        <taxon>Eukaryota</taxon>
        <taxon>Sar</taxon>
        <taxon>Stramenopiles</taxon>
        <taxon>Ochrophyta</taxon>
        <taxon>Bacillariophyta</taxon>
        <taxon>Bacillariophyceae</taxon>
        <taxon>Bacillariophycidae</taxon>
        <taxon>Naviculales</taxon>
        <taxon>Naviculaceae</taxon>
        <taxon>Navicula</taxon>
    </lineage>
</organism>
<keyword evidence="1" id="KW-0150">Chloroplast</keyword>
<protein>
    <submittedName>
        <fullName evidence="1">Uncharacterized protein</fullName>
    </submittedName>
</protein>
<dbReference type="AlphaFoldDB" id="A0A976UFS7"/>
<dbReference type="GeneID" id="74849497"/>
<name>A0A976UFS7_9STRA</name>
<reference evidence="1" key="2">
    <citation type="journal article" date="2022" name="Int J Environ Res Public Health">
        <title>Comparative Analysis of Bacillariophyceae Chloroplast Genomes Uncovers Extensive Genome Rearrangements Associated with Speciation.</title>
        <authorList>
            <person name="Wang Y."/>
            <person name="Wang J."/>
            <person name="Chen Y."/>
            <person name="Liu S."/>
            <person name="Zhao Y."/>
            <person name="Chen N."/>
        </authorList>
    </citation>
    <scope>NUCLEOTIDE SEQUENCE</scope>
    <source>
        <strain evidence="1">Jiaozhou Bay in China</strain>
    </source>
</reference>
<evidence type="ECO:0000313" key="1">
    <source>
        <dbReference type="EMBL" id="UVG41604.1"/>
    </source>
</evidence>
<dbReference type="RefSeq" id="YP_010472139.1">
    <property type="nucleotide sequence ID" value="NC_066075.1"/>
</dbReference>
<reference evidence="1" key="1">
    <citation type="submission" date="2021-11" db="EMBL/GenBank/DDBJ databases">
        <authorList>
            <person name="Wang Y."/>
            <person name="Chen N."/>
        </authorList>
    </citation>
    <scope>NUCLEOTIDE SEQUENCE</scope>
    <source>
        <strain evidence="1">Jiaozhou Bay in China</strain>
    </source>
</reference>
<proteinExistence type="predicted"/>
<geneLocation type="chloroplast" evidence="1"/>
<gene>
    <name evidence="1" type="primary">orf153</name>
</gene>
<keyword evidence="1" id="KW-0934">Plastid</keyword>
<accession>A0A976UFS7</accession>
<sequence>MNNDYNKEKHYQLLKYSRDLRKQGKFIGKEFREDYLKLLSYSVIISSQLNCEIQGEYLGIFKEFLSNRITSVKFCEILEEKRELNDELSDKLQCDIIHEKVANFTEFLGNLSTSCEVCDRNPESYRLPGHISESELRKEIEETYLQIEKFLEE</sequence>